<evidence type="ECO:0000313" key="2">
    <source>
        <dbReference type="EMBL" id="GAA2261944.1"/>
    </source>
</evidence>
<sequence length="59" mass="6426">MHWVLSLWHAGLGRTRVMAGRGRGAGIEPVEFPRRRGRPVTVPAGVRPAETLGGGVRRQ</sequence>
<dbReference type="EMBL" id="BAAATR010000027">
    <property type="protein sequence ID" value="GAA2261944.1"/>
    <property type="molecule type" value="Genomic_DNA"/>
</dbReference>
<reference evidence="2 3" key="1">
    <citation type="journal article" date="2019" name="Int. J. Syst. Evol. Microbiol.">
        <title>The Global Catalogue of Microorganisms (GCM) 10K type strain sequencing project: providing services to taxonomists for standard genome sequencing and annotation.</title>
        <authorList>
            <consortium name="The Broad Institute Genomics Platform"/>
            <consortium name="The Broad Institute Genome Sequencing Center for Infectious Disease"/>
            <person name="Wu L."/>
            <person name="Ma J."/>
        </authorList>
    </citation>
    <scope>NUCLEOTIDE SEQUENCE [LARGE SCALE GENOMIC DNA]</scope>
    <source>
        <strain evidence="2 3">JCM 7356</strain>
    </source>
</reference>
<keyword evidence="3" id="KW-1185">Reference proteome</keyword>
<accession>A0ABN3EL22</accession>
<name>A0ABN3EL22_9ACTN</name>
<gene>
    <name evidence="2" type="ORF">GCM10010430_52880</name>
</gene>
<feature type="region of interest" description="Disordered" evidence="1">
    <location>
        <begin position="38"/>
        <end position="59"/>
    </location>
</feature>
<evidence type="ECO:0000256" key="1">
    <source>
        <dbReference type="SAM" id="MobiDB-lite"/>
    </source>
</evidence>
<protein>
    <submittedName>
        <fullName evidence="2">Uncharacterized protein</fullName>
    </submittedName>
</protein>
<comment type="caution">
    <text evidence="2">The sequence shown here is derived from an EMBL/GenBank/DDBJ whole genome shotgun (WGS) entry which is preliminary data.</text>
</comment>
<dbReference type="Proteomes" id="UP001500305">
    <property type="component" value="Unassembled WGS sequence"/>
</dbReference>
<organism evidence="2 3">
    <name type="scientific">Kitasatospora cystarginea</name>
    <dbReference type="NCBI Taxonomy" id="58350"/>
    <lineage>
        <taxon>Bacteria</taxon>
        <taxon>Bacillati</taxon>
        <taxon>Actinomycetota</taxon>
        <taxon>Actinomycetes</taxon>
        <taxon>Kitasatosporales</taxon>
        <taxon>Streptomycetaceae</taxon>
        <taxon>Kitasatospora</taxon>
    </lineage>
</organism>
<proteinExistence type="predicted"/>
<evidence type="ECO:0000313" key="3">
    <source>
        <dbReference type="Proteomes" id="UP001500305"/>
    </source>
</evidence>